<feature type="domain" description="Golgin subfamily A member 7/ERF4" evidence="8">
    <location>
        <begin position="122"/>
        <end position="239"/>
    </location>
</feature>
<evidence type="ECO:0000256" key="4">
    <source>
        <dbReference type="ARBA" id="ARBA00018463"/>
    </source>
</evidence>
<dbReference type="GO" id="GO:0031211">
    <property type="term" value="C:endoplasmic reticulum palmitoyltransferase complex"/>
    <property type="evidence" value="ECO:0007669"/>
    <property type="project" value="TreeGrafter"/>
</dbReference>
<evidence type="ECO:0000256" key="5">
    <source>
        <dbReference type="ARBA" id="ARBA00022824"/>
    </source>
</evidence>
<dbReference type="PANTHER" id="PTHR13254">
    <property type="entry name" value="GOLGI AUTOANTIGEN, GOLGIN SUBFAMILY A, 7"/>
    <property type="match status" value="1"/>
</dbReference>
<evidence type="ECO:0000259" key="8">
    <source>
        <dbReference type="Pfam" id="PF10256"/>
    </source>
</evidence>
<comment type="similarity">
    <text evidence="2">Belongs to the ERF4 family.</text>
</comment>
<evidence type="ECO:0000256" key="6">
    <source>
        <dbReference type="ARBA" id="ARBA00023136"/>
    </source>
</evidence>
<dbReference type="InterPro" id="IPR051371">
    <property type="entry name" value="Ras_palmitoyltransferase"/>
</dbReference>
<dbReference type="STRING" id="1507870.A0A1V8SWP7"/>
<accession>A0A1V8SWP7</accession>
<evidence type="ECO:0000256" key="2">
    <source>
        <dbReference type="ARBA" id="ARBA00007732"/>
    </source>
</evidence>
<organism evidence="9 10">
    <name type="scientific">Cryoendolithus antarcticus</name>
    <dbReference type="NCBI Taxonomy" id="1507870"/>
    <lineage>
        <taxon>Eukaryota</taxon>
        <taxon>Fungi</taxon>
        <taxon>Dikarya</taxon>
        <taxon>Ascomycota</taxon>
        <taxon>Pezizomycotina</taxon>
        <taxon>Dothideomycetes</taxon>
        <taxon>Dothideomycetidae</taxon>
        <taxon>Cladosporiales</taxon>
        <taxon>Cladosporiaceae</taxon>
        <taxon>Cryoendolithus</taxon>
    </lineage>
</organism>
<name>A0A1V8SWP7_9PEZI</name>
<protein>
    <recommendedName>
        <fullName evidence="4">Ras modification protein ERF4</fullName>
    </recommendedName>
</protein>
<dbReference type="Pfam" id="PF10256">
    <property type="entry name" value="Erf4"/>
    <property type="match status" value="1"/>
</dbReference>
<comment type="caution">
    <text evidence="9">The sequence shown here is derived from an EMBL/GenBank/DDBJ whole genome shotgun (WGS) entry which is preliminary data.</text>
</comment>
<dbReference type="Proteomes" id="UP000192596">
    <property type="component" value="Unassembled WGS sequence"/>
</dbReference>
<feature type="compositionally biased region" description="Basic residues" evidence="7">
    <location>
        <begin position="50"/>
        <end position="59"/>
    </location>
</feature>
<dbReference type="GO" id="GO:0005789">
    <property type="term" value="C:endoplasmic reticulum membrane"/>
    <property type="evidence" value="ECO:0007669"/>
    <property type="project" value="UniProtKB-SubCell"/>
</dbReference>
<evidence type="ECO:0000256" key="3">
    <source>
        <dbReference type="ARBA" id="ARBA00011396"/>
    </source>
</evidence>
<keyword evidence="5" id="KW-0256">Endoplasmic reticulum</keyword>
<sequence>METLNKLAGVSDVTSATTSRPKDFPEPPPIPEDDAHNRPSRASLPLNRQPSHKSFRSRRSNSNIAPSARQSQDEARQSHETGSGVSGGEGSEDFEWGPQHPCYPHSNPHCAPDSDESRRTRVIRVKRDWLASGDLYPQYANLYPEILDPWVSDTDFRLLIVALNKRLEAVFSPLTTRAWVDAVLGVVTGFLWDDAGFTGVKIGVKGIERFVEEWNEGKRREGSEVRLVQLRRTGFVSLDFVVPDPGIDVAGEEEED</sequence>
<keyword evidence="10" id="KW-1185">Reference proteome</keyword>
<reference evidence="10" key="1">
    <citation type="submission" date="2017-03" db="EMBL/GenBank/DDBJ databases">
        <title>Genomes of endolithic fungi from Antarctica.</title>
        <authorList>
            <person name="Coleine C."/>
            <person name="Masonjones S."/>
            <person name="Stajich J.E."/>
        </authorList>
    </citation>
    <scope>NUCLEOTIDE SEQUENCE [LARGE SCALE GENOMIC DNA]</scope>
    <source>
        <strain evidence="10">CCFEE 5527</strain>
    </source>
</reference>
<feature type="region of interest" description="Disordered" evidence="7">
    <location>
        <begin position="1"/>
        <end position="117"/>
    </location>
</feature>
<dbReference type="InParanoid" id="A0A1V8SWP7"/>
<evidence type="ECO:0000313" key="10">
    <source>
        <dbReference type="Proteomes" id="UP000192596"/>
    </source>
</evidence>
<dbReference type="AlphaFoldDB" id="A0A1V8SWP7"/>
<feature type="compositionally biased region" description="Polar residues" evidence="7">
    <location>
        <begin position="60"/>
        <end position="70"/>
    </location>
</feature>
<keyword evidence="6" id="KW-0472">Membrane</keyword>
<proteinExistence type="inferred from homology"/>
<dbReference type="EMBL" id="NAJO01000024">
    <property type="protein sequence ID" value="OQO03583.1"/>
    <property type="molecule type" value="Genomic_DNA"/>
</dbReference>
<gene>
    <name evidence="9" type="ORF">B0A48_10248</name>
</gene>
<dbReference type="GO" id="GO:0006612">
    <property type="term" value="P:protein targeting to membrane"/>
    <property type="evidence" value="ECO:0007669"/>
    <property type="project" value="TreeGrafter"/>
</dbReference>
<dbReference type="PANTHER" id="PTHR13254:SF0">
    <property type="entry name" value="GOLGIN SUBFAMILY A MEMBER 7_ERF4 DOMAIN-CONTAINING PROTEIN"/>
    <property type="match status" value="1"/>
</dbReference>
<evidence type="ECO:0000256" key="7">
    <source>
        <dbReference type="SAM" id="MobiDB-lite"/>
    </source>
</evidence>
<evidence type="ECO:0000256" key="1">
    <source>
        <dbReference type="ARBA" id="ARBA00004406"/>
    </source>
</evidence>
<comment type="subunit">
    <text evidence="3">Interacts with ERF2.</text>
</comment>
<dbReference type="InterPro" id="IPR019383">
    <property type="entry name" value="Golgin_A_7/ERF4"/>
</dbReference>
<comment type="subcellular location">
    <subcellularLocation>
        <location evidence="1">Endoplasmic reticulum membrane</location>
        <topology evidence="1">Peripheral membrane protein</topology>
    </subcellularLocation>
</comment>
<dbReference type="OrthoDB" id="5377273at2759"/>
<evidence type="ECO:0000313" key="9">
    <source>
        <dbReference type="EMBL" id="OQO03583.1"/>
    </source>
</evidence>